<evidence type="ECO:0000313" key="5">
    <source>
        <dbReference type="Proteomes" id="UP001058974"/>
    </source>
</evidence>
<evidence type="ECO:0000313" key="4">
    <source>
        <dbReference type="EMBL" id="KAI5404198.1"/>
    </source>
</evidence>
<accession>A0A9D5ADL5</accession>
<keyword evidence="5" id="KW-1185">Reference proteome</keyword>
<dbReference type="Gene3D" id="2.60.120.260">
    <property type="entry name" value="Galactose-binding domain-like"/>
    <property type="match status" value="2"/>
</dbReference>
<dbReference type="PROSITE" id="PS51450">
    <property type="entry name" value="LRR"/>
    <property type="match status" value="1"/>
</dbReference>
<evidence type="ECO:0000259" key="3">
    <source>
        <dbReference type="Pfam" id="PF21467"/>
    </source>
</evidence>
<dbReference type="PANTHER" id="PTHR23421">
    <property type="entry name" value="BETA-GALACTOSIDASE RELATED"/>
    <property type="match status" value="1"/>
</dbReference>
<dbReference type="AlphaFoldDB" id="A0A9D5ADL5"/>
<dbReference type="InterPro" id="IPR032675">
    <property type="entry name" value="LRR_dom_sf"/>
</dbReference>
<dbReference type="InterPro" id="IPR008979">
    <property type="entry name" value="Galactose-bd-like_sf"/>
</dbReference>
<dbReference type="Proteomes" id="UP001058974">
    <property type="component" value="Chromosome 5"/>
</dbReference>
<name>A0A9D5ADL5_PEA</name>
<proteinExistence type="predicted"/>
<dbReference type="Gramene" id="Psat05G0136800-T1">
    <property type="protein sequence ID" value="KAI5404198.1"/>
    <property type="gene ID" value="KIW84_051368"/>
</dbReference>
<dbReference type="SUPFAM" id="SSF52058">
    <property type="entry name" value="L domain-like"/>
    <property type="match status" value="1"/>
</dbReference>
<dbReference type="Pfam" id="PF21467">
    <property type="entry name" value="BetaGal_gal-bd"/>
    <property type="match status" value="1"/>
</dbReference>
<protein>
    <recommendedName>
        <fullName evidence="3">Beta-galactosidase galactose-binding domain-containing protein</fullName>
    </recommendedName>
</protein>
<dbReference type="InterPro" id="IPR001611">
    <property type="entry name" value="Leu-rich_rpt"/>
</dbReference>
<comment type="caution">
    <text evidence="4">The sequence shown here is derived from an EMBL/GenBank/DDBJ whole genome shotgun (WGS) entry which is preliminary data.</text>
</comment>
<reference evidence="4 5" key="1">
    <citation type="journal article" date="2022" name="Nat. Genet.">
        <title>Improved pea reference genome and pan-genome highlight genomic features and evolutionary characteristics.</title>
        <authorList>
            <person name="Yang T."/>
            <person name="Liu R."/>
            <person name="Luo Y."/>
            <person name="Hu S."/>
            <person name="Wang D."/>
            <person name="Wang C."/>
            <person name="Pandey M.K."/>
            <person name="Ge S."/>
            <person name="Xu Q."/>
            <person name="Li N."/>
            <person name="Li G."/>
            <person name="Huang Y."/>
            <person name="Saxena R.K."/>
            <person name="Ji Y."/>
            <person name="Li M."/>
            <person name="Yan X."/>
            <person name="He Y."/>
            <person name="Liu Y."/>
            <person name="Wang X."/>
            <person name="Xiang C."/>
            <person name="Varshney R.K."/>
            <person name="Ding H."/>
            <person name="Gao S."/>
            <person name="Zong X."/>
        </authorList>
    </citation>
    <scope>NUCLEOTIDE SEQUENCE [LARGE SCALE GENOMIC DNA]</scope>
    <source>
        <strain evidence="4 5">cv. Zhongwan 6</strain>
    </source>
</reference>
<dbReference type="Pfam" id="PF00560">
    <property type="entry name" value="LRR_1"/>
    <property type="match status" value="3"/>
</dbReference>
<dbReference type="InterPro" id="IPR048913">
    <property type="entry name" value="BetaGal_gal-bd"/>
</dbReference>
<evidence type="ECO:0000256" key="2">
    <source>
        <dbReference type="ARBA" id="ARBA00023295"/>
    </source>
</evidence>
<keyword evidence="2" id="KW-0326">Glycosidase</keyword>
<sequence>MLAENIPMELGDCVSLTTLDLGNNQLNGSIPDKLVELSELRCLVLSHNYLSGSIPSKESLYFRQLTVPDLSFVQHLGVFDLSHNRLSGTIPYELGSCVVVVDLLLSNNMLSGSIPRSLSRNSLIWTWASDPVEDTLQAIGTFNASQLLEQKSVTVDASDYLWYMTKVFINETSTWSNATLQVNTSGHVLHAYVNGQYIGPQWGTYDNLRFTYEKIVSLKQGTNIISLLSGTVGHAHYGASFDMKETGIVGGPVKLIATSSGNTMDLSKSSWSYKVGLNGEARRFYDSKIKNGVQWNINNVVIGKPLTWYKTTFKTPEGKDSVVVDFIGLTKGHAWVNGQSIRRYWPTMVADKNGCDIKCDYRGNYGADKCLSGCGEPSQRFYHVPRSFLNNDTKSNTLVLFEEMGGTLLMCLFKQLQLILYVQEQIMEKP</sequence>
<dbReference type="SUPFAM" id="SSF49785">
    <property type="entry name" value="Galactose-binding domain-like"/>
    <property type="match status" value="2"/>
</dbReference>
<evidence type="ECO:0000256" key="1">
    <source>
        <dbReference type="ARBA" id="ARBA00022801"/>
    </source>
</evidence>
<dbReference type="Gene3D" id="3.80.10.10">
    <property type="entry name" value="Ribonuclease Inhibitor"/>
    <property type="match status" value="2"/>
</dbReference>
<dbReference type="EMBL" id="JAMSHJ010000005">
    <property type="protein sequence ID" value="KAI5404198.1"/>
    <property type="molecule type" value="Genomic_DNA"/>
</dbReference>
<keyword evidence="1" id="KW-0378">Hydrolase</keyword>
<dbReference type="GO" id="GO:0004553">
    <property type="term" value="F:hydrolase activity, hydrolyzing O-glycosyl compounds"/>
    <property type="evidence" value="ECO:0007669"/>
    <property type="project" value="InterPro"/>
</dbReference>
<dbReference type="GO" id="GO:0005975">
    <property type="term" value="P:carbohydrate metabolic process"/>
    <property type="evidence" value="ECO:0007669"/>
    <property type="project" value="InterPro"/>
</dbReference>
<organism evidence="4 5">
    <name type="scientific">Pisum sativum</name>
    <name type="common">Garden pea</name>
    <name type="synonym">Lathyrus oleraceus</name>
    <dbReference type="NCBI Taxonomy" id="3888"/>
    <lineage>
        <taxon>Eukaryota</taxon>
        <taxon>Viridiplantae</taxon>
        <taxon>Streptophyta</taxon>
        <taxon>Embryophyta</taxon>
        <taxon>Tracheophyta</taxon>
        <taxon>Spermatophyta</taxon>
        <taxon>Magnoliopsida</taxon>
        <taxon>eudicotyledons</taxon>
        <taxon>Gunneridae</taxon>
        <taxon>Pentapetalae</taxon>
        <taxon>rosids</taxon>
        <taxon>fabids</taxon>
        <taxon>Fabales</taxon>
        <taxon>Fabaceae</taxon>
        <taxon>Papilionoideae</taxon>
        <taxon>50 kb inversion clade</taxon>
        <taxon>NPAAA clade</taxon>
        <taxon>Hologalegina</taxon>
        <taxon>IRL clade</taxon>
        <taxon>Fabeae</taxon>
        <taxon>Lathyrus</taxon>
    </lineage>
</organism>
<feature type="domain" description="Beta-galactosidase galactose-binding" evidence="3">
    <location>
        <begin position="306"/>
        <end position="391"/>
    </location>
</feature>
<dbReference type="PRINTS" id="PR00742">
    <property type="entry name" value="GLHYDRLASE35"/>
</dbReference>
<dbReference type="InterPro" id="IPR001944">
    <property type="entry name" value="Glycoside_Hdrlase_35"/>
</dbReference>
<gene>
    <name evidence="4" type="ORF">KIW84_051368</name>
</gene>